<protein>
    <recommendedName>
        <fullName evidence="1">Transposase IS204/IS1001/IS1096/IS1165 zinc-finger domain-containing protein</fullName>
    </recommendedName>
</protein>
<evidence type="ECO:0000313" key="2">
    <source>
        <dbReference type="EMBL" id="SPS02731.1"/>
    </source>
</evidence>
<evidence type="ECO:0000313" key="3">
    <source>
        <dbReference type="Proteomes" id="UP000256805"/>
    </source>
</evidence>
<dbReference type="InterPro" id="IPR029261">
    <property type="entry name" value="Transposase_Znf"/>
</dbReference>
<proteinExistence type="predicted"/>
<dbReference type="EMBL" id="OVTA01000090">
    <property type="protein sequence ID" value="SPS02731.1"/>
    <property type="molecule type" value="Genomic_DNA"/>
</dbReference>
<evidence type="ECO:0000259" key="1">
    <source>
        <dbReference type="Pfam" id="PF14690"/>
    </source>
</evidence>
<accession>A0A375JDT7</accession>
<feature type="domain" description="Transposase IS204/IS1001/IS1096/IS1165 zinc-finger" evidence="1">
    <location>
        <begin position="42"/>
        <end position="86"/>
    </location>
</feature>
<name>A0A375JDT7_9BURK</name>
<reference evidence="2 3" key="1">
    <citation type="submission" date="2018-01" db="EMBL/GenBank/DDBJ databases">
        <authorList>
            <person name="Gaut B.S."/>
            <person name="Morton B.R."/>
            <person name="Clegg M.T."/>
            <person name="Duvall M.R."/>
        </authorList>
    </citation>
    <scope>NUCLEOTIDE SEQUENCE [LARGE SCALE GENOMIC DNA]</scope>
    <source>
        <strain evidence="2">Cupriavidus taiwanensis cmp 52</strain>
    </source>
</reference>
<organism evidence="2 3">
    <name type="scientific">Cupriavidus taiwanensis</name>
    <dbReference type="NCBI Taxonomy" id="164546"/>
    <lineage>
        <taxon>Bacteria</taxon>
        <taxon>Pseudomonadati</taxon>
        <taxon>Pseudomonadota</taxon>
        <taxon>Betaproteobacteria</taxon>
        <taxon>Burkholderiales</taxon>
        <taxon>Burkholderiaceae</taxon>
        <taxon>Cupriavidus</taxon>
    </lineage>
</organism>
<gene>
    <name evidence="2" type="ORF">CBM2634_U260002</name>
</gene>
<dbReference type="Proteomes" id="UP000256805">
    <property type="component" value="Unassembled WGS sequence"/>
</dbReference>
<dbReference type="AlphaFoldDB" id="A0A375JDT7"/>
<dbReference type="Pfam" id="PF14690">
    <property type="entry name" value="Zn_ribbon_ISL3"/>
    <property type="match status" value="1"/>
</dbReference>
<sequence>MLLTRLLNACHHFPGFVYEGARLCEATQSIEIDVRPRKGSKPACSCCNQPARDYDSLTERRFEFIPVWGFAVFLLYTMRRVDCRDCGVKVEALPWANGKHTLTRAYMISLCRLLPRQLACPLRQEAARKPAWLLGVASPVNSSKNKGKLAGAPVNAN</sequence>